<protein>
    <submittedName>
        <fullName evidence="3">Serine-protein kinase RsbW</fullName>
        <ecNumber evidence="3">2.7.11.1</ecNumber>
    </submittedName>
</protein>
<dbReference type="KEGG" id="mff:MFFC18_07200"/>
<dbReference type="EC" id="2.7.11.1" evidence="3"/>
<dbReference type="Gene3D" id="3.30.565.10">
    <property type="entry name" value="Histidine kinase-like ATPase, C-terminal domain"/>
    <property type="match status" value="1"/>
</dbReference>
<evidence type="ECO:0000313" key="4">
    <source>
        <dbReference type="Proteomes" id="UP000322214"/>
    </source>
</evidence>
<name>A0A5B9P5T7_9BACT</name>
<dbReference type="PANTHER" id="PTHR35526:SF3">
    <property type="entry name" value="ANTI-SIGMA-F FACTOR RSBW"/>
    <property type="match status" value="1"/>
</dbReference>
<dbReference type="InterPro" id="IPR036890">
    <property type="entry name" value="HATPase_C_sf"/>
</dbReference>
<dbReference type="CDD" id="cd16936">
    <property type="entry name" value="HATPase_RsbW-like"/>
    <property type="match status" value="1"/>
</dbReference>
<dbReference type="InterPro" id="IPR003594">
    <property type="entry name" value="HATPase_dom"/>
</dbReference>
<evidence type="ECO:0000259" key="2">
    <source>
        <dbReference type="Pfam" id="PF13581"/>
    </source>
</evidence>
<organism evidence="3 4">
    <name type="scientific">Mariniblastus fucicola</name>
    <dbReference type="NCBI Taxonomy" id="980251"/>
    <lineage>
        <taxon>Bacteria</taxon>
        <taxon>Pseudomonadati</taxon>
        <taxon>Planctomycetota</taxon>
        <taxon>Planctomycetia</taxon>
        <taxon>Pirellulales</taxon>
        <taxon>Pirellulaceae</taxon>
        <taxon>Mariniblastus</taxon>
    </lineage>
</organism>
<dbReference type="PANTHER" id="PTHR35526">
    <property type="entry name" value="ANTI-SIGMA-F FACTOR RSBW-RELATED"/>
    <property type="match status" value="1"/>
</dbReference>
<dbReference type="RefSeq" id="WP_075085334.1">
    <property type="nucleotide sequence ID" value="NZ_CP042912.1"/>
</dbReference>
<evidence type="ECO:0000313" key="3">
    <source>
        <dbReference type="EMBL" id="QEG20869.1"/>
    </source>
</evidence>
<feature type="domain" description="Histidine kinase/HSP90-like ATPase" evidence="2">
    <location>
        <begin position="13"/>
        <end position="134"/>
    </location>
</feature>
<keyword evidence="1" id="KW-0723">Serine/threonine-protein kinase</keyword>
<dbReference type="Pfam" id="PF13581">
    <property type="entry name" value="HATPase_c_2"/>
    <property type="match status" value="1"/>
</dbReference>
<gene>
    <name evidence="3" type="primary">rsbW</name>
    <name evidence="3" type="ORF">MFFC18_07200</name>
</gene>
<keyword evidence="4" id="KW-1185">Reference proteome</keyword>
<accession>A0A5B9P5T7</accession>
<proteinExistence type="predicted"/>
<dbReference type="SUPFAM" id="SSF55874">
    <property type="entry name" value="ATPase domain of HSP90 chaperone/DNA topoisomerase II/histidine kinase"/>
    <property type="match status" value="1"/>
</dbReference>
<dbReference type="STRING" id="980251.GCA_001642875_02981"/>
<sequence length="137" mass="15662">MSQGAQEFERVLESDPKHCADLVRELLDLLEVAGWSNDEMFSIRMAVEEAVMNAIKHGNDEDRDKNVHVLIRLEKDRFYTKISDQGKGFCPDEVPDPTKEANLEKTSGRGVMLMKTFVDECRYNKCGNSVELVKHRS</sequence>
<keyword evidence="3" id="KW-0808">Transferase</keyword>
<dbReference type="InterPro" id="IPR050267">
    <property type="entry name" value="Anti-sigma-factor_SerPK"/>
</dbReference>
<reference evidence="3 4" key="1">
    <citation type="submission" date="2019-08" db="EMBL/GenBank/DDBJ databases">
        <title>Deep-cultivation of Planctomycetes and their phenomic and genomic characterization uncovers novel biology.</title>
        <authorList>
            <person name="Wiegand S."/>
            <person name="Jogler M."/>
            <person name="Boedeker C."/>
            <person name="Pinto D."/>
            <person name="Vollmers J."/>
            <person name="Rivas-Marin E."/>
            <person name="Kohn T."/>
            <person name="Peeters S.H."/>
            <person name="Heuer A."/>
            <person name="Rast P."/>
            <person name="Oberbeckmann S."/>
            <person name="Bunk B."/>
            <person name="Jeske O."/>
            <person name="Meyerdierks A."/>
            <person name="Storesund J.E."/>
            <person name="Kallscheuer N."/>
            <person name="Luecker S."/>
            <person name="Lage O.M."/>
            <person name="Pohl T."/>
            <person name="Merkel B.J."/>
            <person name="Hornburger P."/>
            <person name="Mueller R.-W."/>
            <person name="Bruemmer F."/>
            <person name="Labrenz M."/>
            <person name="Spormann A.M."/>
            <person name="Op den Camp H."/>
            <person name="Overmann J."/>
            <person name="Amann R."/>
            <person name="Jetten M.S.M."/>
            <person name="Mascher T."/>
            <person name="Medema M.H."/>
            <person name="Devos D.P."/>
            <person name="Kaster A.-K."/>
            <person name="Ovreas L."/>
            <person name="Rohde M."/>
            <person name="Galperin M.Y."/>
            <person name="Jogler C."/>
        </authorList>
    </citation>
    <scope>NUCLEOTIDE SEQUENCE [LARGE SCALE GENOMIC DNA]</scope>
    <source>
        <strain evidence="3 4">FC18</strain>
    </source>
</reference>
<evidence type="ECO:0000256" key="1">
    <source>
        <dbReference type="ARBA" id="ARBA00022527"/>
    </source>
</evidence>
<dbReference type="AlphaFoldDB" id="A0A5B9P5T7"/>
<dbReference type="Proteomes" id="UP000322214">
    <property type="component" value="Chromosome"/>
</dbReference>
<dbReference type="GO" id="GO:0004674">
    <property type="term" value="F:protein serine/threonine kinase activity"/>
    <property type="evidence" value="ECO:0007669"/>
    <property type="project" value="UniProtKB-KW"/>
</dbReference>
<keyword evidence="3" id="KW-0418">Kinase</keyword>
<dbReference type="EMBL" id="CP042912">
    <property type="protein sequence ID" value="QEG20869.1"/>
    <property type="molecule type" value="Genomic_DNA"/>
</dbReference>